<keyword evidence="1" id="KW-0812">Transmembrane</keyword>
<organism evidence="2 3">
    <name type="scientific">Pseudoalteromonas rubra</name>
    <dbReference type="NCBI Taxonomy" id="43658"/>
    <lineage>
        <taxon>Bacteria</taxon>
        <taxon>Pseudomonadati</taxon>
        <taxon>Pseudomonadota</taxon>
        <taxon>Gammaproteobacteria</taxon>
        <taxon>Alteromonadales</taxon>
        <taxon>Pseudoalteromonadaceae</taxon>
        <taxon>Pseudoalteromonas</taxon>
    </lineage>
</organism>
<sequence>MKKTLLNLAAVMCALLALVFIVVPGPSVIFLLGGLLCLSVNYPWARNWLRKTQIAFKNMCVKLDHRLR</sequence>
<dbReference type="Proteomes" id="UP000292345">
    <property type="component" value="Unassembled WGS sequence"/>
</dbReference>
<gene>
    <name evidence="2" type="ORF">C3B51_11700</name>
</gene>
<evidence type="ECO:0000313" key="2">
    <source>
        <dbReference type="EMBL" id="RZM80724.1"/>
    </source>
</evidence>
<feature type="transmembrane region" description="Helical" evidence="1">
    <location>
        <begin position="5"/>
        <end position="23"/>
    </location>
</feature>
<protein>
    <recommendedName>
        <fullName evidence="4">Tellurium resistance protein TerC</fullName>
    </recommendedName>
</protein>
<proteinExistence type="predicted"/>
<accession>A0A4Q7EGP7</accession>
<dbReference type="AlphaFoldDB" id="A0A4Q7EGP7"/>
<name>A0A4Q7EGP7_9GAMM</name>
<keyword evidence="1" id="KW-0472">Membrane</keyword>
<evidence type="ECO:0000256" key="1">
    <source>
        <dbReference type="SAM" id="Phobius"/>
    </source>
</evidence>
<keyword evidence="1" id="KW-1133">Transmembrane helix</keyword>
<comment type="caution">
    <text evidence="2">The sequence shown here is derived from an EMBL/GenBank/DDBJ whole genome shotgun (WGS) entry which is preliminary data.</text>
</comment>
<evidence type="ECO:0008006" key="4">
    <source>
        <dbReference type="Google" id="ProtNLM"/>
    </source>
</evidence>
<reference evidence="2 3" key="1">
    <citation type="submission" date="2018-01" db="EMBL/GenBank/DDBJ databases">
        <title>Co-occurrence of chitin degradation, pigmentation and bioactivity in marine Pseudoalteromonas.</title>
        <authorList>
            <person name="Paulsen S."/>
            <person name="Gram L."/>
            <person name="Machado H."/>
        </authorList>
    </citation>
    <scope>NUCLEOTIDE SEQUENCE [LARGE SCALE GENOMIC DNA]</scope>
    <source>
        <strain evidence="2 3">S1946</strain>
    </source>
</reference>
<dbReference type="EMBL" id="PPUZ01000031">
    <property type="protein sequence ID" value="RZM80724.1"/>
    <property type="molecule type" value="Genomic_DNA"/>
</dbReference>
<dbReference type="InterPro" id="IPR019099">
    <property type="entry name" value="Uncharacterised_PGPGW_TM"/>
</dbReference>
<dbReference type="Pfam" id="PF09656">
    <property type="entry name" value="PGPGW"/>
    <property type="match status" value="1"/>
</dbReference>
<evidence type="ECO:0000313" key="3">
    <source>
        <dbReference type="Proteomes" id="UP000292345"/>
    </source>
</evidence>
<feature type="transmembrane region" description="Helical" evidence="1">
    <location>
        <begin position="29"/>
        <end position="49"/>
    </location>
</feature>